<dbReference type="Pfam" id="PF23065">
    <property type="entry name" value="PH_SMPa"/>
    <property type="match status" value="1"/>
</dbReference>
<feature type="region of interest" description="Disordered" evidence="9">
    <location>
        <begin position="313"/>
        <end position="403"/>
    </location>
</feature>
<dbReference type="EMBL" id="CM026432">
    <property type="protein sequence ID" value="KAG0557287.1"/>
    <property type="molecule type" value="Genomic_DNA"/>
</dbReference>
<evidence type="ECO:0000256" key="3">
    <source>
        <dbReference type="ARBA" id="ARBA00022692"/>
    </source>
</evidence>
<evidence type="ECO:0000259" key="11">
    <source>
        <dbReference type="PROSITE" id="PS51847"/>
    </source>
</evidence>
<evidence type="ECO:0000313" key="13">
    <source>
        <dbReference type="Proteomes" id="UP000822688"/>
    </source>
</evidence>
<evidence type="ECO:0000256" key="2">
    <source>
        <dbReference type="ARBA" id="ARBA00022448"/>
    </source>
</evidence>
<comment type="subcellular location">
    <subcellularLocation>
        <location evidence="1">Endoplasmic reticulum membrane</location>
    </subcellularLocation>
</comment>
<feature type="compositionally biased region" description="Basic and acidic residues" evidence="9">
    <location>
        <begin position="318"/>
        <end position="333"/>
    </location>
</feature>
<protein>
    <recommendedName>
        <fullName evidence="11">SMP-LTD domain-containing protein</fullName>
    </recommendedName>
</protein>
<proteinExistence type="predicted"/>
<sequence length="980" mass="107134">MMVLHMMPPVLLSYRGLESVVQMEGLSDGLALMPGTPSCCTAFNCLPSFLGGILVLALVEIVCVLYFIIRVLAKKPPGLGQPNGASSSLEYTSSEGSSVSFSLQGNLWVAPLPEGDWSKAVLHRSGKDKKEKDAEKDGTKEGSKRGNDALEIAPVWRHVVLKEGILHLKAADGIDEHISLEGCEVLTVSAGSGPSGKWSKRFPIKLHHPTRILYRECKDCLFYTESGYEKEAWCEVLRATARANTPANAWFLRLKKEFWQYADGAERHVPYLIRFRSGSNHLALTRTEENDVKSPEEPFSKRRFIWKKLLRRGSKGKQPKDTTRSPNAKEELGKSSQRINPPAQGQDEGSSKKGNEITISDDLENSKSASRASQVSDEIITQNESTSSDSDVEKAAYVTPQKENKESNEVLAAALMQGHENERVQKEIDPGLLCLNMIVGRLFFDVYHSESRVVWLRDNIQRLISRIKTPSYIKSITIKELDLGIEPPFATAIRMLPADAGGALALEVDLEWHAGGFITMETRVDIRDQRAQEKVASHMAEPGSAGAAAAAIVSGIEEDLETGGSPDASSTLVEARQVARKKPGPGEDSSRRAGWMNSMKTMMSRVADQVSQVPLLLKIRLVSVKGTCIVSLRAPPTDRIWFAFKEMPNIDLVPEPCIGDHRISSGPLGSFIANQIKVQIRESIVMPYCQDIFLHWMMAEQDDWLPESAFPVAFSADPSENQSSKHILDVQSKFAEENDKNGQPLLPSTNSNGHNESQASPVSEASTHSSNLGSADSGLPHPGPPYGLPIMLMNPPTHPSSQGNLQSSTSSRNQSQKPAISEQPSSQPSIPSRPPGAIVPSSASSSIRGDKESDLTKPLLDSNGFSKLLGSSSEFDAGLPDKVIDAVYNDLLLQSEGSASENESHHASHQISNQEHSQADLSPGLDSRVSRRTKMFSLGKKVGTKLDERRRIVLEKLREKRTEGSEGGSSRHQGSGSIHM</sequence>
<evidence type="ECO:0000256" key="4">
    <source>
        <dbReference type="ARBA" id="ARBA00022824"/>
    </source>
</evidence>
<evidence type="ECO:0000256" key="1">
    <source>
        <dbReference type="ARBA" id="ARBA00004586"/>
    </source>
</evidence>
<feature type="compositionally biased region" description="Basic and acidic residues" evidence="9">
    <location>
        <begin position="128"/>
        <end position="145"/>
    </location>
</feature>
<keyword evidence="5 10" id="KW-1133">Transmembrane helix</keyword>
<feature type="compositionally biased region" description="Polar residues" evidence="9">
    <location>
        <begin position="366"/>
        <end position="389"/>
    </location>
</feature>
<evidence type="ECO:0000256" key="9">
    <source>
        <dbReference type="SAM" id="MobiDB-lite"/>
    </source>
</evidence>
<feature type="domain" description="SMP-LTD" evidence="11">
    <location>
        <begin position="424"/>
        <end position="695"/>
    </location>
</feature>
<keyword evidence="13" id="KW-1185">Reference proteome</keyword>
<feature type="compositionally biased region" description="Polar residues" evidence="9">
    <location>
        <begin position="968"/>
        <end position="980"/>
    </location>
</feature>
<evidence type="ECO:0000256" key="5">
    <source>
        <dbReference type="ARBA" id="ARBA00022989"/>
    </source>
</evidence>
<dbReference type="AlphaFoldDB" id="A0A8T0GFH3"/>
<dbReference type="InterPro" id="IPR031468">
    <property type="entry name" value="SMP_LBD"/>
</dbReference>
<organism evidence="12 13">
    <name type="scientific">Ceratodon purpureus</name>
    <name type="common">Fire moss</name>
    <name type="synonym">Dicranum purpureum</name>
    <dbReference type="NCBI Taxonomy" id="3225"/>
    <lineage>
        <taxon>Eukaryota</taxon>
        <taxon>Viridiplantae</taxon>
        <taxon>Streptophyta</taxon>
        <taxon>Embryophyta</taxon>
        <taxon>Bryophyta</taxon>
        <taxon>Bryophytina</taxon>
        <taxon>Bryopsida</taxon>
        <taxon>Dicranidae</taxon>
        <taxon>Pseudoditrichales</taxon>
        <taxon>Ditrichaceae</taxon>
        <taxon>Ceratodon</taxon>
    </lineage>
</organism>
<feature type="region of interest" description="Disordered" evidence="9">
    <location>
        <begin position="897"/>
        <end position="930"/>
    </location>
</feature>
<dbReference type="GO" id="GO:0008289">
    <property type="term" value="F:lipid binding"/>
    <property type="evidence" value="ECO:0007669"/>
    <property type="project" value="UniProtKB-KW"/>
</dbReference>
<dbReference type="Proteomes" id="UP000822688">
    <property type="component" value="Chromosome 11"/>
</dbReference>
<keyword evidence="7" id="KW-0446">Lipid-binding</keyword>
<feature type="compositionally biased region" description="Low complexity" evidence="9">
    <location>
        <begin position="820"/>
        <end position="830"/>
    </location>
</feature>
<keyword evidence="3 10" id="KW-0812">Transmembrane</keyword>
<evidence type="ECO:0000313" key="12">
    <source>
        <dbReference type="EMBL" id="KAG0557287.1"/>
    </source>
</evidence>
<gene>
    <name evidence="12" type="ORF">KC19_11G117000</name>
</gene>
<feature type="transmembrane region" description="Helical" evidence="10">
    <location>
        <begin position="49"/>
        <end position="69"/>
    </location>
</feature>
<comment type="caution">
    <text evidence="12">The sequence shown here is derived from an EMBL/GenBank/DDBJ whole genome shotgun (WGS) entry which is preliminary data.</text>
</comment>
<dbReference type="PANTHER" id="PTHR13466">
    <property type="entry name" value="TEX2 PROTEIN-RELATED"/>
    <property type="match status" value="1"/>
</dbReference>
<feature type="region of interest" description="Disordered" evidence="9">
    <location>
        <begin position="123"/>
        <end position="145"/>
    </location>
</feature>
<dbReference type="GO" id="GO:0005789">
    <property type="term" value="C:endoplasmic reticulum membrane"/>
    <property type="evidence" value="ECO:0007669"/>
    <property type="project" value="UniProtKB-SubCell"/>
</dbReference>
<reference evidence="12 13" key="1">
    <citation type="submission" date="2020-06" db="EMBL/GenBank/DDBJ databases">
        <title>WGS assembly of Ceratodon purpureus strain R40.</title>
        <authorList>
            <person name="Carey S.B."/>
            <person name="Jenkins J."/>
            <person name="Shu S."/>
            <person name="Lovell J.T."/>
            <person name="Sreedasyam A."/>
            <person name="Maumus F."/>
            <person name="Tiley G.P."/>
            <person name="Fernandez-Pozo N."/>
            <person name="Barry K."/>
            <person name="Chen C."/>
            <person name="Wang M."/>
            <person name="Lipzen A."/>
            <person name="Daum C."/>
            <person name="Saski C.A."/>
            <person name="Payton A.C."/>
            <person name="Mcbreen J.C."/>
            <person name="Conrad R.E."/>
            <person name="Kollar L.M."/>
            <person name="Olsson S."/>
            <person name="Huttunen S."/>
            <person name="Landis J.B."/>
            <person name="Wickett N.J."/>
            <person name="Johnson M.G."/>
            <person name="Rensing S.A."/>
            <person name="Grimwood J."/>
            <person name="Schmutz J."/>
            <person name="Mcdaniel S.F."/>
        </authorList>
    </citation>
    <scope>NUCLEOTIDE SEQUENCE [LARGE SCALE GENOMIC DNA]</scope>
    <source>
        <strain evidence="12 13">R40</strain>
    </source>
</reference>
<keyword evidence="6" id="KW-0445">Lipid transport</keyword>
<feature type="region of interest" description="Disordered" evidence="9">
    <location>
        <begin position="559"/>
        <end position="593"/>
    </location>
</feature>
<evidence type="ECO:0000256" key="7">
    <source>
        <dbReference type="ARBA" id="ARBA00023121"/>
    </source>
</evidence>
<keyword evidence="2" id="KW-0813">Transport</keyword>
<feature type="region of interest" description="Disordered" evidence="9">
    <location>
        <begin position="736"/>
        <end position="862"/>
    </location>
</feature>
<dbReference type="GO" id="GO:0006869">
    <property type="term" value="P:lipid transport"/>
    <property type="evidence" value="ECO:0007669"/>
    <property type="project" value="UniProtKB-KW"/>
</dbReference>
<dbReference type="PANTHER" id="PTHR13466:SF0">
    <property type="entry name" value="SMP-LTD DOMAIN-CONTAINING PROTEIN"/>
    <property type="match status" value="1"/>
</dbReference>
<keyword evidence="8 10" id="KW-0472">Membrane</keyword>
<name>A0A8T0GFH3_CERPU</name>
<feature type="compositionally biased region" description="Low complexity" evidence="9">
    <location>
        <begin position="800"/>
        <end position="811"/>
    </location>
</feature>
<accession>A0A8T0GFH3</accession>
<keyword evidence="4" id="KW-0256">Endoplasmic reticulum</keyword>
<feature type="region of interest" description="Disordered" evidence="9">
    <location>
        <begin position="957"/>
        <end position="980"/>
    </location>
</feature>
<dbReference type="CDD" id="cd21675">
    <property type="entry name" value="SMP_TEX2"/>
    <property type="match status" value="1"/>
</dbReference>
<evidence type="ECO:0000256" key="10">
    <source>
        <dbReference type="SAM" id="Phobius"/>
    </source>
</evidence>
<evidence type="ECO:0000256" key="8">
    <source>
        <dbReference type="ARBA" id="ARBA00023136"/>
    </source>
</evidence>
<feature type="compositionally biased region" description="Polar residues" evidence="9">
    <location>
        <begin position="746"/>
        <end position="774"/>
    </location>
</feature>
<feature type="compositionally biased region" description="Polar residues" evidence="9">
    <location>
        <begin position="910"/>
        <end position="920"/>
    </location>
</feature>
<evidence type="ECO:0000256" key="6">
    <source>
        <dbReference type="ARBA" id="ARBA00023055"/>
    </source>
</evidence>
<dbReference type="InterPro" id="IPR057080">
    <property type="entry name" value="PH_SMPa"/>
</dbReference>
<dbReference type="PROSITE" id="PS51847">
    <property type="entry name" value="SMP"/>
    <property type="match status" value="1"/>
</dbReference>